<dbReference type="RefSeq" id="WP_012901419.1">
    <property type="nucleotide sequence ID" value="NC_013665.1"/>
</dbReference>
<gene>
    <name evidence="7" type="ordered locus">MCP_2673</name>
</gene>
<evidence type="ECO:0000256" key="3">
    <source>
        <dbReference type="ARBA" id="ARBA00022777"/>
    </source>
</evidence>
<evidence type="ECO:0000256" key="4">
    <source>
        <dbReference type="ARBA" id="ARBA00022993"/>
    </source>
</evidence>
<dbReference type="PIRSF" id="PIRSF006533">
    <property type="entry name" value="UCP006533"/>
    <property type="match status" value="1"/>
</dbReference>
<keyword evidence="1 6" id="KW-0808">Transferase</keyword>
<feature type="binding site" evidence="6">
    <location>
        <position position="47"/>
    </location>
    <ligand>
        <name>GTP</name>
        <dbReference type="ChEBI" id="CHEBI:37565"/>
    </ligand>
</feature>
<protein>
    <recommendedName>
        <fullName evidence="6">GTP-dependent dephospho-CoA kinase</fullName>
        <ecNumber evidence="6">2.7.1.237</ecNumber>
    </recommendedName>
    <alternativeName>
        <fullName evidence="6">Dephospho-coenzyme A kinase</fullName>
        <shortName evidence="6">DPCK</shortName>
    </alternativeName>
</protein>
<dbReference type="HAMAP" id="MF_00590">
    <property type="entry name" value="Dephospho_CoA_kinase_GTP_dep"/>
    <property type="match status" value="1"/>
</dbReference>
<dbReference type="EMBL" id="AP011532">
    <property type="protein sequence ID" value="BAI62745.1"/>
    <property type="molecule type" value="Genomic_DNA"/>
</dbReference>
<comment type="similarity">
    <text evidence="6">Belongs to the GTP-dependent DPCK family.</text>
</comment>
<feature type="binding site" evidence="6">
    <location>
        <position position="48"/>
    </location>
    <ligand>
        <name>GTP</name>
        <dbReference type="ChEBI" id="CHEBI:37565"/>
    </ligand>
</feature>
<dbReference type="PATRIC" id="fig|304371.9.peg.2734"/>
<dbReference type="FunCoup" id="D1Z223">
    <property type="interactions" value="4"/>
</dbReference>
<dbReference type="eggNOG" id="arCOG04076">
    <property type="taxonomic scope" value="Archaea"/>
</dbReference>
<name>D1Z223_METPS</name>
<dbReference type="GO" id="GO:0005525">
    <property type="term" value="F:GTP binding"/>
    <property type="evidence" value="ECO:0007669"/>
    <property type="project" value="UniProtKB-UniRule"/>
</dbReference>
<dbReference type="STRING" id="304371.MCP_2673"/>
<dbReference type="OrthoDB" id="15447at2157"/>
<sequence>MAYRLTAALRDRLKTPFGRLYRCKDDACLRGVVESYKGAPKVIAIGDVTAYHLLKAGIVPDMCIVDDMTMRLPVAHEVRKGTAHESFVDIVVKNPAGVITQELIDAIKNNMASPRPVRIFVDGEEDLAVIPACEYAPAGSLVLYGQPKEGVVAVEVTPEKKRETLSLMEQMVRSNNSVTE</sequence>
<accession>D1Z223</accession>
<comment type="catalytic activity">
    <reaction evidence="6">
        <text>3'-dephospho-CoA + GTP = GDP + CoA + H(+)</text>
        <dbReference type="Rhea" id="RHEA:61156"/>
        <dbReference type="ChEBI" id="CHEBI:15378"/>
        <dbReference type="ChEBI" id="CHEBI:37565"/>
        <dbReference type="ChEBI" id="CHEBI:57287"/>
        <dbReference type="ChEBI" id="CHEBI:57328"/>
        <dbReference type="ChEBI" id="CHEBI:58189"/>
        <dbReference type="EC" id="2.7.1.237"/>
    </reaction>
</comment>
<keyword evidence="8" id="KW-1185">Reference proteome</keyword>
<evidence type="ECO:0000256" key="1">
    <source>
        <dbReference type="ARBA" id="ARBA00022679"/>
    </source>
</evidence>
<reference evidence="8" key="3">
    <citation type="journal article" date="2011" name="PLoS ONE">
        <title>Genome sequence of a mesophilic hydrogenotrophic methanogen Methanocella paludicola, the first cultivated representative of the order Methanocellales.</title>
        <authorList>
            <person name="Sakai S."/>
            <person name="Takaki Y."/>
            <person name="Shimamura S."/>
            <person name="Sekine M."/>
            <person name="Tajima T."/>
            <person name="Kosugi H."/>
            <person name="Ichikawa N."/>
            <person name="Tasumi E."/>
            <person name="Hiraki A.T."/>
            <person name="Shimizu A."/>
            <person name="Kato Y."/>
            <person name="Nishiko R."/>
            <person name="Mori K."/>
            <person name="Fujita N."/>
            <person name="Imachi H."/>
            <person name="Takai K."/>
        </authorList>
    </citation>
    <scope>NUCLEOTIDE SEQUENCE [LARGE SCALE GENOMIC DNA]</scope>
    <source>
        <strain evidence="8">DSM 17711 / JCM 13418 / NBRC 101707 / SANAE</strain>
    </source>
</reference>
<dbReference type="InParanoid" id="D1Z223"/>
<comment type="pathway">
    <text evidence="6">Cofactor biosynthesis; coenzyme A biosynthesis.</text>
</comment>
<comment type="function">
    <text evidence="6">Catalyzes the GTP-dependent phosphorylation of the 3'-hydroxyl group of dephosphocoenzyme A to form coenzyme A (CoA).</text>
</comment>
<dbReference type="AlphaFoldDB" id="D1Z223"/>
<reference evidence="7 8" key="1">
    <citation type="journal article" date="2007" name="Appl. Environ. Microbiol.">
        <title>Isolation of key methanogens for global methane emission from rice paddy fields: a novel isolate affiliated with the clone cluster rice cluster I.</title>
        <authorList>
            <person name="Sakai S."/>
            <person name="Imachi H."/>
            <person name="Sekiguchi Y."/>
            <person name="Ohashi A."/>
            <person name="Harada H."/>
            <person name="Kamagata Y."/>
        </authorList>
    </citation>
    <scope>NUCLEOTIDE SEQUENCE [LARGE SCALE GENOMIC DNA]</scope>
    <source>
        <strain evidence="8">DSM 17711 / JCM 13418 / NBRC 101707 / SANAE</strain>
    </source>
</reference>
<evidence type="ECO:0000256" key="2">
    <source>
        <dbReference type="ARBA" id="ARBA00022741"/>
    </source>
</evidence>
<dbReference type="EC" id="2.7.1.237" evidence="6"/>
<comment type="caution">
    <text evidence="6">Lacks conserved residue(s) required for the propagation of feature annotation.</text>
</comment>
<keyword evidence="3 6" id="KW-0418">Kinase</keyword>
<dbReference type="Proteomes" id="UP000001882">
    <property type="component" value="Chromosome"/>
</dbReference>
<proteinExistence type="inferred from homology"/>
<evidence type="ECO:0000313" key="7">
    <source>
        <dbReference type="EMBL" id="BAI62745.1"/>
    </source>
</evidence>
<evidence type="ECO:0000256" key="5">
    <source>
        <dbReference type="ARBA" id="ARBA00023134"/>
    </source>
</evidence>
<dbReference type="InterPro" id="IPR007164">
    <property type="entry name" value="GTP-dep_dephospho-CoA_kin"/>
</dbReference>
<evidence type="ECO:0000313" key="8">
    <source>
        <dbReference type="Proteomes" id="UP000001882"/>
    </source>
</evidence>
<keyword evidence="2 6" id="KW-0547">Nucleotide-binding</keyword>
<keyword evidence="4 6" id="KW-0173">Coenzyme A biosynthesis</keyword>
<dbReference type="GO" id="GO:0016301">
    <property type="term" value="F:kinase activity"/>
    <property type="evidence" value="ECO:0007669"/>
    <property type="project" value="UniProtKB-UniRule"/>
</dbReference>
<keyword evidence="5 6" id="KW-0342">GTP-binding</keyword>
<feature type="binding site" evidence="6">
    <location>
        <position position="125"/>
    </location>
    <ligand>
        <name>GTP</name>
        <dbReference type="ChEBI" id="CHEBI:37565"/>
    </ligand>
</feature>
<dbReference type="GeneID" id="8683157"/>
<dbReference type="GO" id="GO:0015937">
    <property type="term" value="P:coenzyme A biosynthetic process"/>
    <property type="evidence" value="ECO:0007669"/>
    <property type="project" value="UniProtKB-UniRule"/>
</dbReference>
<reference evidence="7 8" key="2">
    <citation type="journal article" date="2008" name="Int. J. Syst. Evol. Microbiol.">
        <title>Methanocella paludicola gen. nov., sp. nov., a methane-producing archaeon, the first isolate of the lineage 'Rice Cluster I', and proposal of the new archaeal order Methanocellales ord. nov.</title>
        <authorList>
            <person name="Sakai S."/>
            <person name="Imachi H."/>
            <person name="Hanada S."/>
            <person name="Ohashi A."/>
            <person name="Harada H."/>
            <person name="Kamagata Y."/>
        </authorList>
    </citation>
    <scope>NUCLEOTIDE SEQUENCE [LARGE SCALE GENOMIC DNA]</scope>
    <source>
        <strain evidence="8">DSM 17711 / JCM 13418 / NBRC 101707 / SANAE</strain>
    </source>
</reference>
<dbReference type="KEGG" id="mpd:MCP_2673"/>
<feature type="binding site" evidence="6">
    <location>
        <position position="66"/>
    </location>
    <ligand>
        <name>GTP</name>
        <dbReference type="ChEBI" id="CHEBI:37565"/>
    </ligand>
</feature>
<evidence type="ECO:0000256" key="6">
    <source>
        <dbReference type="HAMAP-Rule" id="MF_00590"/>
    </source>
</evidence>
<dbReference type="PANTHER" id="PTHR40732:SF1">
    <property type="entry name" value="GTP-DEPENDENT DEPHOSPHO-COA KINASE"/>
    <property type="match status" value="1"/>
</dbReference>
<dbReference type="UniPathway" id="UPA00241"/>
<dbReference type="PANTHER" id="PTHR40732">
    <property type="entry name" value="UPF0218 PROTEIN TK1697"/>
    <property type="match status" value="1"/>
</dbReference>
<organism evidence="7 8">
    <name type="scientific">Methanocella paludicola (strain DSM 17711 / JCM 13418 / NBRC 101707 / SANAE)</name>
    <dbReference type="NCBI Taxonomy" id="304371"/>
    <lineage>
        <taxon>Archaea</taxon>
        <taxon>Methanobacteriati</taxon>
        <taxon>Methanobacteriota</taxon>
        <taxon>Stenosarchaea group</taxon>
        <taxon>Methanomicrobia</taxon>
        <taxon>Methanocellales</taxon>
        <taxon>Methanocellaceae</taxon>
        <taxon>Methanocella</taxon>
    </lineage>
</organism>
<dbReference type="Pfam" id="PF04019">
    <property type="entry name" value="DUF359"/>
    <property type="match status" value="1"/>
</dbReference>